<feature type="compositionally biased region" description="Basic and acidic residues" evidence="1">
    <location>
        <begin position="104"/>
        <end position="119"/>
    </location>
</feature>
<feature type="region of interest" description="Disordered" evidence="1">
    <location>
        <begin position="136"/>
        <end position="175"/>
    </location>
</feature>
<protein>
    <submittedName>
        <fullName evidence="2">Uncharacterized protein</fullName>
    </submittedName>
</protein>
<dbReference type="OMA" id="MVEHIIP"/>
<dbReference type="AlphaFoldDB" id="A0A2K3DWL2"/>
<gene>
    <name evidence="2" type="ORF">CHLRE_03g163750v5</name>
</gene>
<organism evidence="2 3">
    <name type="scientific">Chlamydomonas reinhardtii</name>
    <name type="common">Chlamydomonas smithii</name>
    <dbReference type="NCBI Taxonomy" id="3055"/>
    <lineage>
        <taxon>Eukaryota</taxon>
        <taxon>Viridiplantae</taxon>
        <taxon>Chlorophyta</taxon>
        <taxon>core chlorophytes</taxon>
        <taxon>Chlorophyceae</taxon>
        <taxon>CS clade</taxon>
        <taxon>Chlamydomonadales</taxon>
        <taxon>Chlamydomonadaceae</taxon>
        <taxon>Chlamydomonas</taxon>
    </lineage>
</organism>
<feature type="compositionally biased region" description="Gly residues" evidence="1">
    <location>
        <begin position="27"/>
        <end position="37"/>
    </location>
</feature>
<feature type="compositionally biased region" description="Gly residues" evidence="1">
    <location>
        <begin position="162"/>
        <end position="171"/>
    </location>
</feature>
<accession>A0A2K3DWL2</accession>
<proteinExistence type="predicted"/>
<evidence type="ECO:0000313" key="2">
    <source>
        <dbReference type="EMBL" id="PNW84913.1"/>
    </source>
</evidence>
<dbReference type="OrthoDB" id="548008at2759"/>
<dbReference type="GeneID" id="66052790"/>
<dbReference type="InParanoid" id="A0A2K3DWL2"/>
<dbReference type="Gramene" id="PNW84913">
    <property type="protein sequence ID" value="PNW84913"/>
    <property type="gene ID" value="CHLRE_03g163750v5"/>
</dbReference>
<evidence type="ECO:0000313" key="3">
    <source>
        <dbReference type="Proteomes" id="UP000006906"/>
    </source>
</evidence>
<dbReference type="RefSeq" id="XP_042925878.1">
    <property type="nucleotide sequence ID" value="XM_043060749.1"/>
</dbReference>
<name>A0A2K3DWL2_CHLRE</name>
<feature type="region of interest" description="Disordered" evidence="1">
    <location>
        <begin position="1"/>
        <end position="119"/>
    </location>
</feature>
<evidence type="ECO:0000256" key="1">
    <source>
        <dbReference type="SAM" id="MobiDB-lite"/>
    </source>
</evidence>
<keyword evidence="3" id="KW-1185">Reference proteome</keyword>
<dbReference type="Proteomes" id="UP000006906">
    <property type="component" value="Chromosome 3"/>
</dbReference>
<reference evidence="2 3" key="1">
    <citation type="journal article" date="2007" name="Science">
        <title>The Chlamydomonas genome reveals the evolution of key animal and plant functions.</title>
        <authorList>
            <person name="Merchant S.S."/>
            <person name="Prochnik S.E."/>
            <person name="Vallon O."/>
            <person name="Harris E.H."/>
            <person name="Karpowicz S.J."/>
            <person name="Witman G.B."/>
            <person name="Terry A."/>
            <person name="Salamov A."/>
            <person name="Fritz-Laylin L.K."/>
            <person name="Marechal-Drouard L."/>
            <person name="Marshall W.F."/>
            <person name="Qu L.H."/>
            <person name="Nelson D.R."/>
            <person name="Sanderfoot A.A."/>
            <person name="Spalding M.H."/>
            <person name="Kapitonov V.V."/>
            <person name="Ren Q."/>
            <person name="Ferris P."/>
            <person name="Lindquist E."/>
            <person name="Shapiro H."/>
            <person name="Lucas S.M."/>
            <person name="Grimwood J."/>
            <person name="Schmutz J."/>
            <person name="Cardol P."/>
            <person name="Cerutti H."/>
            <person name="Chanfreau G."/>
            <person name="Chen C.L."/>
            <person name="Cognat V."/>
            <person name="Croft M.T."/>
            <person name="Dent R."/>
            <person name="Dutcher S."/>
            <person name="Fernandez E."/>
            <person name="Fukuzawa H."/>
            <person name="Gonzalez-Ballester D."/>
            <person name="Gonzalez-Halphen D."/>
            <person name="Hallmann A."/>
            <person name="Hanikenne M."/>
            <person name="Hippler M."/>
            <person name="Inwood W."/>
            <person name="Jabbari K."/>
            <person name="Kalanon M."/>
            <person name="Kuras R."/>
            <person name="Lefebvre P.A."/>
            <person name="Lemaire S.D."/>
            <person name="Lobanov A.V."/>
            <person name="Lohr M."/>
            <person name="Manuell A."/>
            <person name="Meier I."/>
            <person name="Mets L."/>
            <person name="Mittag M."/>
            <person name="Mittelmeier T."/>
            <person name="Moroney J.V."/>
            <person name="Moseley J."/>
            <person name="Napoli C."/>
            <person name="Nedelcu A.M."/>
            <person name="Niyogi K."/>
            <person name="Novoselov S.V."/>
            <person name="Paulsen I.T."/>
            <person name="Pazour G."/>
            <person name="Purton S."/>
            <person name="Ral J.P."/>
            <person name="Riano-Pachon D.M."/>
            <person name="Riekhof W."/>
            <person name="Rymarquis L."/>
            <person name="Schroda M."/>
            <person name="Stern D."/>
            <person name="Umen J."/>
            <person name="Willows R."/>
            <person name="Wilson N."/>
            <person name="Zimmer S.L."/>
            <person name="Allmer J."/>
            <person name="Balk J."/>
            <person name="Bisova K."/>
            <person name="Chen C.J."/>
            <person name="Elias M."/>
            <person name="Gendler K."/>
            <person name="Hauser C."/>
            <person name="Lamb M.R."/>
            <person name="Ledford H."/>
            <person name="Long J.C."/>
            <person name="Minagawa J."/>
            <person name="Page M.D."/>
            <person name="Pan J."/>
            <person name="Pootakham W."/>
            <person name="Roje S."/>
            <person name="Rose A."/>
            <person name="Stahlberg E."/>
            <person name="Terauchi A.M."/>
            <person name="Yang P."/>
            <person name="Ball S."/>
            <person name="Bowler C."/>
            <person name="Dieckmann C.L."/>
            <person name="Gladyshev V.N."/>
            <person name="Green P."/>
            <person name="Jorgensen R."/>
            <person name="Mayfield S."/>
            <person name="Mueller-Roeber B."/>
            <person name="Rajamani S."/>
            <person name="Sayre R.T."/>
            <person name="Brokstein P."/>
            <person name="Dubchak I."/>
            <person name="Goodstein D."/>
            <person name="Hornick L."/>
            <person name="Huang Y.W."/>
            <person name="Jhaveri J."/>
            <person name="Luo Y."/>
            <person name="Martinez D."/>
            <person name="Ngau W.C."/>
            <person name="Otillar B."/>
            <person name="Poliakov A."/>
            <person name="Porter A."/>
            <person name="Szajkowski L."/>
            <person name="Werner G."/>
            <person name="Zhou K."/>
            <person name="Grigoriev I.V."/>
            <person name="Rokhsar D.S."/>
            <person name="Grossman A.R."/>
        </authorList>
    </citation>
    <scope>NUCLEOTIDE SEQUENCE [LARGE SCALE GENOMIC DNA]</scope>
    <source>
        <strain evidence="3">CC-503</strain>
    </source>
</reference>
<feature type="region of interest" description="Disordered" evidence="1">
    <location>
        <begin position="204"/>
        <end position="237"/>
    </location>
</feature>
<feature type="compositionally biased region" description="Basic and acidic residues" evidence="1">
    <location>
        <begin position="207"/>
        <end position="237"/>
    </location>
</feature>
<sequence length="237" mass="23083">MSRSAGRGDSQPSDSAVADAEVAWRSGGSGSGTGGGAHNVPGALRDPSEVAAELASRVLEAASGGGGAGEPSSSGPASPAAATADLAAAAADLAAATAGHGHGHGGDPPRHDVVPEGLRHTSEAAADLANAILQRIYGGGGGGSSHGSSSGREVAGKVEQRGAGGGAGKGGVRARADVVPEELRHTSEAAAELANRVLQALSGQLHRGHELRTGHPAEEHEQEGREAAARGKRGGKE</sequence>
<feature type="compositionally biased region" description="Low complexity" evidence="1">
    <location>
        <begin position="70"/>
        <end position="99"/>
    </location>
</feature>
<dbReference type="KEGG" id="cre:CHLRE_03g163750v5"/>
<dbReference type="EMBL" id="CM008964">
    <property type="protein sequence ID" value="PNW84913.1"/>
    <property type="molecule type" value="Genomic_DNA"/>
</dbReference>